<sequence length="41" mass="4824">MLKILIFMEYCAGPPIESKKIYISSYLSLQFMHNCFLLSHL</sequence>
<dbReference type="AlphaFoldDB" id="A0A0E9XCW6"/>
<reference evidence="1" key="1">
    <citation type="submission" date="2014-11" db="EMBL/GenBank/DDBJ databases">
        <authorList>
            <person name="Amaro Gonzalez C."/>
        </authorList>
    </citation>
    <scope>NUCLEOTIDE SEQUENCE</scope>
</reference>
<accession>A0A0E9XCW6</accession>
<name>A0A0E9XCW6_ANGAN</name>
<protein>
    <submittedName>
        <fullName evidence="1">Uncharacterized protein</fullName>
    </submittedName>
</protein>
<reference evidence="1" key="2">
    <citation type="journal article" date="2015" name="Fish Shellfish Immunol.">
        <title>Early steps in the European eel (Anguilla anguilla)-Vibrio vulnificus interaction in the gills: Role of the RtxA13 toxin.</title>
        <authorList>
            <person name="Callol A."/>
            <person name="Pajuelo D."/>
            <person name="Ebbesson L."/>
            <person name="Teles M."/>
            <person name="MacKenzie S."/>
            <person name="Amaro C."/>
        </authorList>
    </citation>
    <scope>NUCLEOTIDE SEQUENCE</scope>
</reference>
<organism evidence="1">
    <name type="scientific">Anguilla anguilla</name>
    <name type="common">European freshwater eel</name>
    <name type="synonym">Muraena anguilla</name>
    <dbReference type="NCBI Taxonomy" id="7936"/>
    <lineage>
        <taxon>Eukaryota</taxon>
        <taxon>Metazoa</taxon>
        <taxon>Chordata</taxon>
        <taxon>Craniata</taxon>
        <taxon>Vertebrata</taxon>
        <taxon>Euteleostomi</taxon>
        <taxon>Actinopterygii</taxon>
        <taxon>Neopterygii</taxon>
        <taxon>Teleostei</taxon>
        <taxon>Anguilliformes</taxon>
        <taxon>Anguillidae</taxon>
        <taxon>Anguilla</taxon>
    </lineage>
</organism>
<proteinExistence type="predicted"/>
<dbReference type="EMBL" id="GBXM01009054">
    <property type="protein sequence ID" value="JAH99523.1"/>
    <property type="molecule type" value="Transcribed_RNA"/>
</dbReference>
<evidence type="ECO:0000313" key="1">
    <source>
        <dbReference type="EMBL" id="JAH99523.1"/>
    </source>
</evidence>